<dbReference type="Proteomes" id="UP000614350">
    <property type="component" value="Unassembled WGS sequence"/>
</dbReference>
<keyword evidence="2" id="KW-1185">Reference proteome</keyword>
<protein>
    <submittedName>
        <fullName evidence="1">Uncharacterized protein</fullName>
    </submittedName>
</protein>
<gene>
    <name evidence="1" type="ORF">HZH66_004999</name>
</gene>
<reference evidence="1" key="1">
    <citation type="journal article" date="2020" name="G3 (Bethesda)">
        <title>High-Quality Assemblies for Three Invasive Social Wasps from the &lt;i&gt;Vespula&lt;/i&gt; Genus.</title>
        <authorList>
            <person name="Harrop T.W.R."/>
            <person name="Guhlin J."/>
            <person name="McLaughlin G.M."/>
            <person name="Permina E."/>
            <person name="Stockwell P."/>
            <person name="Gilligan J."/>
            <person name="Le Lec M.F."/>
            <person name="Gruber M.A.M."/>
            <person name="Quinn O."/>
            <person name="Lovegrove M."/>
            <person name="Duncan E.J."/>
            <person name="Remnant E.J."/>
            <person name="Van Eeckhoven J."/>
            <person name="Graham B."/>
            <person name="Knapp R.A."/>
            <person name="Langford K.W."/>
            <person name="Kronenberg Z."/>
            <person name="Press M.O."/>
            <person name="Eacker S.M."/>
            <person name="Wilson-Rankin E.E."/>
            <person name="Purcell J."/>
            <person name="Lester P.J."/>
            <person name="Dearden P.K."/>
        </authorList>
    </citation>
    <scope>NUCLEOTIDE SEQUENCE</scope>
    <source>
        <strain evidence="1">Marl-1</strain>
    </source>
</reference>
<evidence type="ECO:0000313" key="1">
    <source>
        <dbReference type="EMBL" id="KAF7402732.1"/>
    </source>
</evidence>
<organism evidence="1 2">
    <name type="scientific">Vespula vulgaris</name>
    <name type="common">Yellow jacket</name>
    <name type="synonym">Wasp</name>
    <dbReference type="NCBI Taxonomy" id="7454"/>
    <lineage>
        <taxon>Eukaryota</taxon>
        <taxon>Metazoa</taxon>
        <taxon>Ecdysozoa</taxon>
        <taxon>Arthropoda</taxon>
        <taxon>Hexapoda</taxon>
        <taxon>Insecta</taxon>
        <taxon>Pterygota</taxon>
        <taxon>Neoptera</taxon>
        <taxon>Endopterygota</taxon>
        <taxon>Hymenoptera</taxon>
        <taxon>Apocrita</taxon>
        <taxon>Aculeata</taxon>
        <taxon>Vespoidea</taxon>
        <taxon>Vespidae</taxon>
        <taxon>Vespinae</taxon>
        <taxon>Vespula</taxon>
    </lineage>
</organism>
<comment type="caution">
    <text evidence="1">The sequence shown here is derived from an EMBL/GenBank/DDBJ whole genome shotgun (WGS) entry which is preliminary data.</text>
</comment>
<accession>A0A834KB92</accession>
<dbReference type="AlphaFoldDB" id="A0A834KB92"/>
<sequence length="111" mass="12628">MECGLHGLFMLLTNSIEIKRSKSPFMNTFYTGISLFLQQLNTFLAANTSLINVRLKSATRRAIDSESNFITAIDEEEETDGIENLSEEDRRFLTYINSTTVSNRSLLIQNL</sequence>
<evidence type="ECO:0000313" key="2">
    <source>
        <dbReference type="Proteomes" id="UP000614350"/>
    </source>
</evidence>
<name>A0A834KB92_VESVU</name>
<dbReference type="EMBL" id="JACSEA010000004">
    <property type="protein sequence ID" value="KAF7402732.1"/>
    <property type="molecule type" value="Genomic_DNA"/>
</dbReference>
<proteinExistence type="predicted"/>